<proteinExistence type="predicted"/>
<evidence type="ECO:0000313" key="1">
    <source>
        <dbReference type="EMBL" id="MBB4442119.1"/>
    </source>
</evidence>
<dbReference type="EMBL" id="JACIHI010000015">
    <property type="protein sequence ID" value="MBB4442119.1"/>
    <property type="molecule type" value="Genomic_DNA"/>
</dbReference>
<dbReference type="AlphaFoldDB" id="A0A7W6XZX3"/>
<organism evidence="1 2">
    <name type="scientific">Rhizobium esperanzae</name>
    <dbReference type="NCBI Taxonomy" id="1967781"/>
    <lineage>
        <taxon>Bacteria</taxon>
        <taxon>Pseudomonadati</taxon>
        <taxon>Pseudomonadota</taxon>
        <taxon>Alphaproteobacteria</taxon>
        <taxon>Hyphomicrobiales</taxon>
        <taxon>Rhizobiaceae</taxon>
        <taxon>Rhizobium/Agrobacterium group</taxon>
        <taxon>Rhizobium</taxon>
    </lineage>
</organism>
<sequence length="86" mass="9877">MADLRLPMFEHRRLALFVYGFSPLFGSRFAAQIINENVFPLDAGKRKEQRDLVRIPRESETMEFEIRHESSLCNSIKHVSQAGAAV</sequence>
<name>A0A7W6XZX3_9HYPH</name>
<protein>
    <submittedName>
        <fullName evidence="1">Uncharacterized protein</fullName>
    </submittedName>
</protein>
<reference evidence="1 2" key="1">
    <citation type="submission" date="2020-08" db="EMBL/GenBank/DDBJ databases">
        <title>Genomic Encyclopedia of Type Strains, Phase IV (KMG-V): Genome sequencing to study the core and pangenomes of soil and plant-associated prokaryotes.</title>
        <authorList>
            <person name="Whitman W."/>
        </authorList>
    </citation>
    <scope>NUCLEOTIDE SEQUENCE [LARGE SCALE GENOMIC DNA]</scope>
    <source>
        <strain evidence="1 2">SEMIA 414</strain>
    </source>
</reference>
<evidence type="ECO:0000313" key="2">
    <source>
        <dbReference type="Proteomes" id="UP000533724"/>
    </source>
</evidence>
<comment type="caution">
    <text evidence="1">The sequence shown here is derived from an EMBL/GenBank/DDBJ whole genome shotgun (WGS) entry which is preliminary data.</text>
</comment>
<gene>
    <name evidence="1" type="ORF">GGE15_005412</name>
</gene>
<dbReference type="Proteomes" id="UP000533724">
    <property type="component" value="Unassembled WGS sequence"/>
</dbReference>
<accession>A0A7W6XZX3</accession>